<accession>A0A2N3I2G1</accession>
<keyword evidence="2" id="KW-1185">Reference proteome</keyword>
<dbReference type="RefSeq" id="WP_101260638.1">
    <property type="nucleotide sequence ID" value="NZ_MVDD01000003.1"/>
</dbReference>
<dbReference type="Gene3D" id="3.10.20.850">
    <property type="entry name" value="Protein of unknown function DUF3861"/>
    <property type="match status" value="1"/>
</dbReference>
<evidence type="ECO:0000313" key="2">
    <source>
        <dbReference type="Proteomes" id="UP000233535"/>
    </source>
</evidence>
<dbReference type="Pfam" id="PF12977">
    <property type="entry name" value="DUF3861"/>
    <property type="match status" value="1"/>
</dbReference>
<proteinExistence type="predicted"/>
<gene>
    <name evidence="1" type="ORF">BZG02_06705</name>
</gene>
<protein>
    <recommendedName>
        <fullName evidence="3">DUF3861 domain-containing protein</fullName>
    </recommendedName>
</protein>
<organism evidence="1 2">
    <name type="scientific">Labilibaculum filiforme</name>
    <dbReference type="NCBI Taxonomy" id="1940526"/>
    <lineage>
        <taxon>Bacteria</taxon>
        <taxon>Pseudomonadati</taxon>
        <taxon>Bacteroidota</taxon>
        <taxon>Bacteroidia</taxon>
        <taxon>Marinilabiliales</taxon>
        <taxon>Marinifilaceae</taxon>
        <taxon>Labilibaculum</taxon>
    </lineage>
</organism>
<dbReference type="EMBL" id="MVDD01000003">
    <property type="protein sequence ID" value="PKQ64491.1"/>
    <property type="molecule type" value="Genomic_DNA"/>
</dbReference>
<dbReference type="AlphaFoldDB" id="A0A2N3I2G1"/>
<dbReference type="InterPro" id="IPR024476">
    <property type="entry name" value="DUF3861"/>
</dbReference>
<sequence>MKQYKITVEEISDENTLTFEAESHENILAIVEKLKQHPNLGEDAAAFGLGLKLFTGVMMKQKSNSLFKDFLPHFKDFMKGLKGA</sequence>
<dbReference type="InterPro" id="IPR038194">
    <property type="entry name" value="DUF3861_sf"/>
</dbReference>
<comment type="caution">
    <text evidence="1">The sequence shown here is derived from an EMBL/GenBank/DDBJ whole genome shotgun (WGS) entry which is preliminary data.</text>
</comment>
<evidence type="ECO:0000313" key="1">
    <source>
        <dbReference type="EMBL" id="PKQ64491.1"/>
    </source>
</evidence>
<evidence type="ECO:0008006" key="3">
    <source>
        <dbReference type="Google" id="ProtNLM"/>
    </source>
</evidence>
<reference evidence="1 2" key="1">
    <citation type="journal article" date="2017" name="Front. Microbiol.">
        <title>Labilibaculum manganireducens gen. nov., sp. nov. and Labilibaculum filiforme sp. nov., Novel Bacteroidetes Isolated from Subsurface Sediments of the Baltic Sea.</title>
        <authorList>
            <person name="Vandieken V."/>
            <person name="Marshall I.P."/>
            <person name="Niemann H."/>
            <person name="Engelen B."/>
            <person name="Cypionka H."/>
        </authorList>
    </citation>
    <scope>NUCLEOTIDE SEQUENCE [LARGE SCALE GENOMIC DNA]</scope>
    <source>
        <strain evidence="1 2">59.16B</strain>
    </source>
</reference>
<dbReference type="OrthoDB" id="119700at2"/>
<dbReference type="Proteomes" id="UP000233535">
    <property type="component" value="Unassembled WGS sequence"/>
</dbReference>
<name>A0A2N3I2G1_9BACT</name>